<reference evidence="2" key="1">
    <citation type="submission" date="2014-03" db="EMBL/GenBank/DDBJ databases">
        <title>The Genome Sequence of Puccinia striiformis f. sp. tritici PST-78.</title>
        <authorList>
            <consortium name="The Broad Institute Genome Sequencing Platform"/>
            <person name="Cuomo C."/>
            <person name="Hulbert S."/>
            <person name="Chen X."/>
            <person name="Walker B."/>
            <person name="Young S.K."/>
            <person name="Zeng Q."/>
            <person name="Gargeya S."/>
            <person name="Fitzgerald M."/>
            <person name="Haas B."/>
            <person name="Abouelleil A."/>
            <person name="Alvarado L."/>
            <person name="Arachchi H.M."/>
            <person name="Berlin A.M."/>
            <person name="Chapman S.B."/>
            <person name="Goldberg J."/>
            <person name="Griggs A."/>
            <person name="Gujja S."/>
            <person name="Hansen M."/>
            <person name="Howarth C."/>
            <person name="Imamovic A."/>
            <person name="Larimer J."/>
            <person name="McCowan C."/>
            <person name="Montmayeur A."/>
            <person name="Murphy C."/>
            <person name="Neiman D."/>
            <person name="Pearson M."/>
            <person name="Priest M."/>
            <person name="Roberts A."/>
            <person name="Saif S."/>
            <person name="Shea T."/>
            <person name="Sisk P."/>
            <person name="Sykes S."/>
            <person name="Wortman J."/>
            <person name="Nusbaum C."/>
            <person name="Birren B."/>
        </authorList>
    </citation>
    <scope>NUCLEOTIDE SEQUENCE [LARGE SCALE GENOMIC DNA]</scope>
    <source>
        <strain evidence="2">race PST-78</strain>
    </source>
</reference>
<gene>
    <name evidence="1" type="ORF">PSTG_03443</name>
</gene>
<evidence type="ECO:0000313" key="1">
    <source>
        <dbReference type="EMBL" id="KNF03507.1"/>
    </source>
</evidence>
<dbReference type="AlphaFoldDB" id="A0A0L0VWF5"/>
<accession>A0A0L0VWF5</accession>
<name>A0A0L0VWF5_9BASI</name>
<proteinExistence type="predicted"/>
<dbReference type="EMBL" id="AJIL01000017">
    <property type="protein sequence ID" value="KNF03507.1"/>
    <property type="molecule type" value="Genomic_DNA"/>
</dbReference>
<keyword evidence="2" id="KW-1185">Reference proteome</keyword>
<organism evidence="1 2">
    <name type="scientific">Puccinia striiformis f. sp. tritici PST-78</name>
    <dbReference type="NCBI Taxonomy" id="1165861"/>
    <lineage>
        <taxon>Eukaryota</taxon>
        <taxon>Fungi</taxon>
        <taxon>Dikarya</taxon>
        <taxon>Basidiomycota</taxon>
        <taxon>Pucciniomycotina</taxon>
        <taxon>Pucciniomycetes</taxon>
        <taxon>Pucciniales</taxon>
        <taxon>Pucciniaceae</taxon>
        <taxon>Puccinia</taxon>
    </lineage>
</organism>
<evidence type="ECO:0000313" key="2">
    <source>
        <dbReference type="Proteomes" id="UP000054564"/>
    </source>
</evidence>
<dbReference type="Proteomes" id="UP000054564">
    <property type="component" value="Unassembled WGS sequence"/>
</dbReference>
<sequence>MRNKVGVEIQLRHLRETSKQLRNLTTVKCIGSTTALLNSAHRTLTSSILKILNPSVSHLPSSSISFQSNTLDSIINTSLKYPPSNTDLNQIHHLSRPPQDLDFSIPICPISLSSLSRVFCCL</sequence>
<comment type="caution">
    <text evidence="1">The sequence shown here is derived from an EMBL/GenBank/DDBJ whole genome shotgun (WGS) entry which is preliminary data.</text>
</comment>
<protein>
    <submittedName>
        <fullName evidence="1">Uncharacterized protein</fullName>
    </submittedName>
</protein>